<dbReference type="STRING" id="547559.Nmag_1987"/>
<dbReference type="PaxDb" id="547559-Nmag_1987"/>
<name>D3SVF0_NATMM</name>
<evidence type="ECO:0000313" key="4">
    <source>
        <dbReference type="Proteomes" id="UP000001879"/>
    </source>
</evidence>
<gene>
    <name evidence="2" type="ordered locus">Nmag_1987</name>
    <name evidence="3" type="ORF">C500_10464</name>
</gene>
<organism evidence="2 4">
    <name type="scientific">Natrialba magadii (strain ATCC 43099 / DSM 3394 / CCM 3739 / CIP 104546 / IAM 13178 / JCM 8861 / NBRC 102185 / NCIMB 2190 / MS3)</name>
    <name type="common">Natronobacterium magadii</name>
    <dbReference type="NCBI Taxonomy" id="547559"/>
    <lineage>
        <taxon>Archaea</taxon>
        <taxon>Methanobacteriati</taxon>
        <taxon>Methanobacteriota</taxon>
        <taxon>Stenosarchaea group</taxon>
        <taxon>Halobacteria</taxon>
        <taxon>Halobacteriales</taxon>
        <taxon>Natrialbaceae</taxon>
        <taxon>Natrialba</taxon>
    </lineage>
</organism>
<feature type="transmembrane region" description="Helical" evidence="1">
    <location>
        <begin position="119"/>
        <end position="143"/>
    </location>
</feature>
<dbReference type="KEGG" id="nmg:Nmag_1987"/>
<dbReference type="eggNOG" id="arCOG04907">
    <property type="taxonomic scope" value="Archaea"/>
</dbReference>
<dbReference type="EMBL" id="AOHS01000034">
    <property type="protein sequence ID" value="ELY30027.1"/>
    <property type="molecule type" value="Genomic_DNA"/>
</dbReference>
<dbReference type="PATRIC" id="fig|547559.17.peg.2070"/>
<keyword evidence="4" id="KW-1185">Reference proteome</keyword>
<dbReference type="Proteomes" id="UP000001879">
    <property type="component" value="Chromosome"/>
</dbReference>
<reference evidence="4" key="1">
    <citation type="submission" date="2010-02" db="EMBL/GenBank/DDBJ databases">
        <title>Complete sequence of chromosome of Natrialba magadii ATCC 43099.</title>
        <authorList>
            <consortium name="US DOE Joint Genome Institute"/>
            <person name="Lucas S."/>
            <person name="Copeland A."/>
            <person name="Lapidus A."/>
            <person name="Cheng J.-F."/>
            <person name="Bruce D."/>
            <person name="Goodwin L."/>
            <person name="Pitluck S."/>
            <person name="Davenport K."/>
            <person name="Saunders E."/>
            <person name="Detter J.C."/>
            <person name="Han C."/>
            <person name="Tapia R."/>
            <person name="Land M."/>
            <person name="Hauser L."/>
            <person name="Kyrpides N."/>
            <person name="Mikhailova N."/>
            <person name="De Castro R.E."/>
            <person name="Maupin-Furlow J.A."/>
            <person name="Woyke T."/>
        </authorList>
    </citation>
    <scope>NUCLEOTIDE SEQUENCE [LARGE SCALE GENOMIC DNA]</scope>
    <source>
        <strain evidence="4">ATCC 43099 / DSM 3394 / CCM 3739 / CIP 104546 / IAM 13178 / JCM 8861 / NBRC 102185 / NCIMB 2190 / MS3</strain>
    </source>
</reference>
<reference evidence="2 4" key="2">
    <citation type="journal article" date="2012" name="BMC Genomics">
        <title>A comparative genomics perspective on the genetic content of the alkaliphilic haloarchaeon Natrialba magadii ATCC 43099T.</title>
        <authorList>
            <person name="Siddaramappa S."/>
            <person name="Challacombe J.F."/>
            <person name="Decastro R.E."/>
            <person name="Pfeiffer F."/>
            <person name="Sastre D.E."/>
            <person name="Gimenez M.I."/>
            <person name="Paggi R.A."/>
            <person name="Detter J.C."/>
            <person name="Davenport K.W."/>
            <person name="Goodwin L.A."/>
            <person name="Kyrpides N."/>
            <person name="Tapia R."/>
            <person name="Pitluck S."/>
            <person name="Lucas S."/>
            <person name="Woyke T."/>
            <person name="Maupin-Furlow J.A."/>
        </authorList>
    </citation>
    <scope>NUCLEOTIDE SEQUENCE [LARGE SCALE GENOMIC DNA]</scope>
    <source>
        <strain evidence="2">ATCC 43099</strain>
        <strain evidence="4">ATCC 43099 / DSM 3394 / CCM 3739 / CIP 104546 / IAM 13178 / JCM 8861 / NBRC 102185 / NCIMB 2190 / MS3</strain>
    </source>
</reference>
<sequence length="154" mass="16076">MAHQQSTLQDEIVRSITSGTFAAAVLWGAIVCSLLNIVEYNMTGHLTSSYSVGYGQLVGGALAGALYAGPRQEALKAGSCAGAVPVLVLGPITLLLTMTERALTFGIEAVVFESIVLLLIAYPVAAGFGALIGGIGAYIGRWLSYRLTKKRRSA</sequence>
<feature type="transmembrane region" description="Helical" evidence="1">
    <location>
        <begin position="12"/>
        <end position="38"/>
    </location>
</feature>
<dbReference type="GeneID" id="8824829"/>
<keyword evidence="1" id="KW-1133">Transmembrane helix</keyword>
<reference evidence="2" key="4">
    <citation type="submission" date="2016-09" db="EMBL/GenBank/DDBJ databases">
        <authorList>
            <person name="Pfeiffer F."/>
        </authorList>
    </citation>
    <scope>NUCLEOTIDE SEQUENCE</scope>
    <source>
        <strain evidence="2">ATCC 43099</strain>
    </source>
</reference>
<dbReference type="Pfam" id="PF17647">
    <property type="entry name" value="DUF5518"/>
    <property type="match status" value="1"/>
</dbReference>
<feature type="transmembrane region" description="Helical" evidence="1">
    <location>
        <begin position="80"/>
        <end position="99"/>
    </location>
</feature>
<dbReference type="AlphaFoldDB" id="D3SVF0"/>
<dbReference type="OrthoDB" id="197053at2157"/>
<evidence type="ECO:0000256" key="1">
    <source>
        <dbReference type="SAM" id="Phobius"/>
    </source>
</evidence>
<dbReference type="HOGENOM" id="CLU_1754747_0_0_2"/>
<dbReference type="Proteomes" id="UP000011543">
    <property type="component" value="Unassembled WGS sequence"/>
</dbReference>
<dbReference type="RefSeq" id="WP_004267466.1">
    <property type="nucleotide sequence ID" value="NC_013922.1"/>
</dbReference>
<dbReference type="EMBL" id="CP001932">
    <property type="protein sequence ID" value="ADD05558.1"/>
    <property type="molecule type" value="Genomic_DNA"/>
</dbReference>
<reference evidence="3 5" key="3">
    <citation type="journal article" date="2014" name="PLoS Genet.">
        <title>Phylogenetically driven sequencing of extremely halophilic archaea reveals strategies for static and dynamic osmo-response.</title>
        <authorList>
            <person name="Becker E.A."/>
            <person name="Seitzer P.M."/>
            <person name="Tritt A."/>
            <person name="Larsen D."/>
            <person name="Krusor M."/>
            <person name="Yao A.I."/>
            <person name="Wu D."/>
            <person name="Madern D."/>
            <person name="Eisen J.A."/>
            <person name="Darling A.E."/>
            <person name="Facciotti M.T."/>
        </authorList>
    </citation>
    <scope>NUCLEOTIDE SEQUENCE [LARGE SCALE GENOMIC DNA]</scope>
    <source>
        <strain evidence="5">ATCC 43099 / DSM 3394 / CCM 3739 / CIP 104546 / IAM 13178 / JCM 8861 / NBRC 102185 / NCIMB 2190 / MS3</strain>
        <strain evidence="3">MS-3</strain>
    </source>
</reference>
<proteinExistence type="predicted"/>
<keyword evidence="1" id="KW-0812">Transmembrane</keyword>
<evidence type="ECO:0000313" key="5">
    <source>
        <dbReference type="Proteomes" id="UP000011543"/>
    </source>
</evidence>
<accession>D3SVF0</accession>
<dbReference type="InterPro" id="IPR040493">
    <property type="entry name" value="DUF5518"/>
</dbReference>
<keyword evidence="1" id="KW-0472">Membrane</keyword>
<feature type="transmembrane region" description="Helical" evidence="1">
    <location>
        <begin position="50"/>
        <end position="68"/>
    </location>
</feature>
<evidence type="ECO:0000313" key="3">
    <source>
        <dbReference type="EMBL" id="ELY30027.1"/>
    </source>
</evidence>
<evidence type="ECO:0000313" key="2">
    <source>
        <dbReference type="EMBL" id="ADD05558.1"/>
    </source>
</evidence>
<protein>
    <submittedName>
        <fullName evidence="2">Uncharacterized protein</fullName>
    </submittedName>
</protein>